<keyword evidence="1" id="KW-0472">Membrane</keyword>
<keyword evidence="3" id="KW-1185">Reference proteome</keyword>
<name>A0A8S9XK32_APOLU</name>
<dbReference type="EMBL" id="WIXP02000006">
    <property type="protein sequence ID" value="KAF6209337.1"/>
    <property type="molecule type" value="Genomic_DNA"/>
</dbReference>
<accession>A0A8S9XK32</accession>
<dbReference type="AlphaFoldDB" id="A0A8S9XK32"/>
<dbReference type="Proteomes" id="UP000466442">
    <property type="component" value="Unassembled WGS sequence"/>
</dbReference>
<protein>
    <submittedName>
        <fullName evidence="2">Uncharacterized protein</fullName>
    </submittedName>
</protein>
<feature type="transmembrane region" description="Helical" evidence="1">
    <location>
        <begin position="41"/>
        <end position="63"/>
    </location>
</feature>
<organism evidence="2 3">
    <name type="scientific">Apolygus lucorum</name>
    <name type="common">Small green plant bug</name>
    <name type="synonym">Lygocoris lucorum</name>
    <dbReference type="NCBI Taxonomy" id="248454"/>
    <lineage>
        <taxon>Eukaryota</taxon>
        <taxon>Metazoa</taxon>
        <taxon>Ecdysozoa</taxon>
        <taxon>Arthropoda</taxon>
        <taxon>Hexapoda</taxon>
        <taxon>Insecta</taxon>
        <taxon>Pterygota</taxon>
        <taxon>Neoptera</taxon>
        <taxon>Paraneoptera</taxon>
        <taxon>Hemiptera</taxon>
        <taxon>Heteroptera</taxon>
        <taxon>Panheteroptera</taxon>
        <taxon>Cimicomorpha</taxon>
        <taxon>Miridae</taxon>
        <taxon>Mirini</taxon>
        <taxon>Apolygus</taxon>
    </lineage>
</organism>
<sequence>MGGNKLDSSRHSLTLSSSEHAELTIHKEQSRRTLRKINIESYPMVLVALAVSDTVVILASIWLEFAIDYNLLKAYNGLPAFDNFNVIYLHNYYIQWSFLHRRTEYHHIYQVQNNESKSPRNF</sequence>
<evidence type="ECO:0000313" key="3">
    <source>
        <dbReference type="Proteomes" id="UP000466442"/>
    </source>
</evidence>
<keyword evidence="1" id="KW-0812">Transmembrane</keyword>
<comment type="caution">
    <text evidence="2">The sequence shown here is derived from an EMBL/GenBank/DDBJ whole genome shotgun (WGS) entry which is preliminary data.</text>
</comment>
<gene>
    <name evidence="2" type="ORF">GE061_015084</name>
</gene>
<dbReference type="OrthoDB" id="10011262at2759"/>
<reference evidence="2" key="1">
    <citation type="journal article" date="2021" name="Mol. Ecol. Resour.">
        <title>Apolygus lucorum genome provides insights into omnivorousness and mesophyll feeding.</title>
        <authorList>
            <person name="Liu Y."/>
            <person name="Liu H."/>
            <person name="Wang H."/>
            <person name="Huang T."/>
            <person name="Liu B."/>
            <person name="Yang B."/>
            <person name="Yin L."/>
            <person name="Li B."/>
            <person name="Zhang Y."/>
            <person name="Zhang S."/>
            <person name="Jiang F."/>
            <person name="Zhang X."/>
            <person name="Ren Y."/>
            <person name="Wang B."/>
            <person name="Wang S."/>
            <person name="Lu Y."/>
            <person name="Wu K."/>
            <person name="Fan W."/>
            <person name="Wang G."/>
        </authorList>
    </citation>
    <scope>NUCLEOTIDE SEQUENCE</scope>
    <source>
        <strain evidence="2">12Hb</strain>
    </source>
</reference>
<keyword evidence="1" id="KW-1133">Transmembrane helix</keyword>
<evidence type="ECO:0000256" key="1">
    <source>
        <dbReference type="SAM" id="Phobius"/>
    </source>
</evidence>
<evidence type="ECO:0000313" key="2">
    <source>
        <dbReference type="EMBL" id="KAF6209337.1"/>
    </source>
</evidence>
<proteinExistence type="predicted"/>